<evidence type="ECO:0000313" key="16">
    <source>
        <dbReference type="Proteomes" id="UP001156905"/>
    </source>
</evidence>
<dbReference type="RefSeq" id="WP_284269279.1">
    <property type="nucleotide sequence ID" value="NZ_BSOW01000017.1"/>
</dbReference>
<comment type="similarity">
    <text evidence="3 12">Belongs to the class-II aminoacyl-tRNA synthetase family. Type-1 seryl-tRNA synthetase subfamily.</text>
</comment>
<keyword evidence="4 12" id="KW-0963">Cytoplasm</keyword>
<feature type="binding site" evidence="12">
    <location>
        <begin position="367"/>
        <end position="370"/>
    </location>
    <ligand>
        <name>ATP</name>
        <dbReference type="ChEBI" id="CHEBI:30616"/>
    </ligand>
</feature>
<comment type="subunit">
    <text evidence="12">Homodimer. The tRNA molecule binds across the dimer.</text>
</comment>
<sequence>MHDIKTIRDNPQAFDAGLARRGLKPMSAALLAIDEKRRAAILASEQAQARRNAASKEIGEAKKAKDEARAAKLMAEVAELKTTMPELEAAAKAADEELAKELSAIPNLPLAEVPDGVDEHGNVQHHVFGNKRNYAFTPKLHDDLGHALGYMDFEAAAKLSGARFVVLKKGLARLERAIGQFMLDLHTNEHGYTEINPPLLVRNEVMFGTGQLPKFEDDQFWAIKGELLAAPDNERLRTERLGLIPTAEVSLTNLARESILDEKQLPMRLTALTPCFRAEAGAAGRDTRGMIRQHQFTKVELVSITTPETSKDELERMLSCAEQVLQKLGLHYRVMTLCAGDMGFSSQKTYDIEVWMPGQGEGGMFREISSCSVCGDFQARRMDARSRGPDGKPRFVHTLNGSGTAVGRALIAVMETYQQEDGSIAVPEVLQPYMGGLKVVARE</sequence>
<evidence type="ECO:0000313" key="15">
    <source>
        <dbReference type="EMBL" id="GLR88095.1"/>
    </source>
</evidence>
<evidence type="ECO:0000256" key="10">
    <source>
        <dbReference type="ARBA" id="ARBA00047929"/>
    </source>
</evidence>
<keyword evidence="9 12" id="KW-0030">Aminoacyl-tRNA synthetase</keyword>
<dbReference type="PANTHER" id="PTHR43697">
    <property type="entry name" value="SERYL-TRNA SYNTHETASE"/>
    <property type="match status" value="1"/>
</dbReference>
<dbReference type="PIRSF" id="PIRSF001529">
    <property type="entry name" value="Ser-tRNA-synth_IIa"/>
    <property type="match status" value="1"/>
</dbReference>
<name>A0ABQ6B335_9BRAD</name>
<dbReference type="InterPro" id="IPR042103">
    <property type="entry name" value="SerRS_1_N_sf"/>
</dbReference>
<evidence type="ECO:0000259" key="14">
    <source>
        <dbReference type="PROSITE" id="PS50862"/>
    </source>
</evidence>
<dbReference type="NCBIfam" id="TIGR00414">
    <property type="entry name" value="serS"/>
    <property type="match status" value="1"/>
</dbReference>
<comment type="catalytic activity">
    <reaction evidence="10 12">
        <text>tRNA(Sec) + L-serine + ATP = L-seryl-tRNA(Sec) + AMP + diphosphate + H(+)</text>
        <dbReference type="Rhea" id="RHEA:42580"/>
        <dbReference type="Rhea" id="RHEA-COMP:9742"/>
        <dbReference type="Rhea" id="RHEA-COMP:10128"/>
        <dbReference type="ChEBI" id="CHEBI:15378"/>
        <dbReference type="ChEBI" id="CHEBI:30616"/>
        <dbReference type="ChEBI" id="CHEBI:33019"/>
        <dbReference type="ChEBI" id="CHEBI:33384"/>
        <dbReference type="ChEBI" id="CHEBI:78442"/>
        <dbReference type="ChEBI" id="CHEBI:78533"/>
        <dbReference type="ChEBI" id="CHEBI:456215"/>
        <dbReference type="EC" id="6.1.1.11"/>
    </reaction>
</comment>
<dbReference type="InterPro" id="IPR002314">
    <property type="entry name" value="aa-tRNA-synt_IIb"/>
</dbReference>
<feature type="binding site" evidence="12">
    <location>
        <begin position="277"/>
        <end position="279"/>
    </location>
    <ligand>
        <name>ATP</name>
        <dbReference type="ChEBI" id="CHEBI:30616"/>
    </ligand>
</feature>
<evidence type="ECO:0000256" key="11">
    <source>
        <dbReference type="ARBA" id="ARBA00048823"/>
    </source>
</evidence>
<evidence type="ECO:0000256" key="12">
    <source>
        <dbReference type="HAMAP-Rule" id="MF_00176"/>
    </source>
</evidence>
<keyword evidence="7 12" id="KW-0067">ATP-binding</keyword>
<dbReference type="Proteomes" id="UP001156905">
    <property type="component" value="Unassembled WGS sequence"/>
</dbReference>
<reference evidence="16" key="1">
    <citation type="journal article" date="2019" name="Int. J. Syst. Evol. Microbiol.">
        <title>The Global Catalogue of Microorganisms (GCM) 10K type strain sequencing project: providing services to taxonomists for standard genome sequencing and annotation.</title>
        <authorList>
            <consortium name="The Broad Institute Genomics Platform"/>
            <consortium name="The Broad Institute Genome Sequencing Center for Infectious Disease"/>
            <person name="Wu L."/>
            <person name="Ma J."/>
        </authorList>
    </citation>
    <scope>NUCLEOTIDE SEQUENCE [LARGE SCALE GENOMIC DNA]</scope>
    <source>
        <strain evidence="16">NBRC 102520</strain>
    </source>
</reference>
<dbReference type="PROSITE" id="PS50862">
    <property type="entry name" value="AA_TRNA_LIGASE_II"/>
    <property type="match status" value="1"/>
</dbReference>
<dbReference type="SUPFAM" id="SSF55681">
    <property type="entry name" value="Class II aaRS and biotin synthetases"/>
    <property type="match status" value="1"/>
</dbReference>
<dbReference type="InterPro" id="IPR002317">
    <property type="entry name" value="Ser-tRNA-ligase_type_1"/>
</dbReference>
<evidence type="ECO:0000256" key="9">
    <source>
        <dbReference type="ARBA" id="ARBA00023146"/>
    </source>
</evidence>
<gene>
    <name evidence="12 15" type="primary">serS</name>
    <name evidence="15" type="ORF">GCM10007857_48070</name>
</gene>
<evidence type="ECO:0000256" key="5">
    <source>
        <dbReference type="ARBA" id="ARBA00022598"/>
    </source>
</evidence>
<comment type="pathway">
    <text evidence="2 12">Aminoacyl-tRNA biosynthesis; selenocysteinyl-tRNA(Sec) biosynthesis; L-seryl-tRNA(Sec) from L-serine and tRNA(Sec): step 1/1.</text>
</comment>
<keyword evidence="8 12" id="KW-0648">Protein biosynthesis</keyword>
<comment type="function">
    <text evidence="12">Catalyzes the attachment of serine to tRNA(Ser). Is also able to aminoacylate tRNA(Sec) with serine, to form the misacylated tRNA L-seryl-tRNA(Sec), which will be further converted into selenocysteinyl-tRNA(Sec).</text>
</comment>
<dbReference type="InterPro" id="IPR015866">
    <property type="entry name" value="Ser-tRNA-synth_1_N"/>
</dbReference>
<comment type="caution">
    <text evidence="15">The sequence shown here is derived from an EMBL/GenBank/DDBJ whole genome shotgun (WGS) entry which is preliminary data.</text>
</comment>
<proteinExistence type="inferred from homology"/>
<dbReference type="HAMAP" id="MF_00176">
    <property type="entry name" value="Ser_tRNA_synth_type1"/>
    <property type="match status" value="1"/>
</dbReference>
<feature type="coiled-coil region" evidence="13">
    <location>
        <begin position="44"/>
        <end position="97"/>
    </location>
</feature>
<evidence type="ECO:0000256" key="8">
    <source>
        <dbReference type="ARBA" id="ARBA00022917"/>
    </source>
</evidence>
<dbReference type="PRINTS" id="PR00981">
    <property type="entry name" value="TRNASYNTHSER"/>
</dbReference>
<feature type="binding site" evidence="12">
    <location>
        <position position="402"/>
    </location>
    <ligand>
        <name>L-serine</name>
        <dbReference type="ChEBI" id="CHEBI:33384"/>
    </ligand>
</feature>
<keyword evidence="13" id="KW-0175">Coiled coil</keyword>
<evidence type="ECO:0000256" key="3">
    <source>
        <dbReference type="ARBA" id="ARBA00010728"/>
    </source>
</evidence>
<dbReference type="InterPro" id="IPR033729">
    <property type="entry name" value="SerRS_core"/>
</dbReference>
<dbReference type="Gene3D" id="1.10.287.40">
    <property type="entry name" value="Serine-tRNA synthetase, tRNA binding domain"/>
    <property type="match status" value="1"/>
</dbReference>
<keyword evidence="6 12" id="KW-0547">Nucleotide-binding</keyword>
<evidence type="ECO:0000256" key="13">
    <source>
        <dbReference type="SAM" id="Coils"/>
    </source>
</evidence>
<evidence type="ECO:0000256" key="1">
    <source>
        <dbReference type="ARBA" id="ARBA00004496"/>
    </source>
</evidence>
<dbReference type="EC" id="6.1.1.11" evidence="12"/>
<dbReference type="PANTHER" id="PTHR43697:SF1">
    <property type="entry name" value="SERINE--TRNA LIGASE"/>
    <property type="match status" value="1"/>
</dbReference>
<comment type="caution">
    <text evidence="12">Lacks conserved residue(s) required for the propagation of feature annotation.</text>
</comment>
<dbReference type="InterPro" id="IPR010978">
    <property type="entry name" value="tRNA-bd_arm"/>
</dbReference>
<dbReference type="GO" id="GO:0016874">
    <property type="term" value="F:ligase activity"/>
    <property type="evidence" value="ECO:0007669"/>
    <property type="project" value="UniProtKB-KW"/>
</dbReference>
<evidence type="ECO:0000256" key="6">
    <source>
        <dbReference type="ARBA" id="ARBA00022741"/>
    </source>
</evidence>
<keyword evidence="5 12" id="KW-0436">Ligase</keyword>
<accession>A0ABQ6B335</accession>
<feature type="binding site" evidence="12">
    <location>
        <position position="300"/>
    </location>
    <ligand>
        <name>L-serine</name>
        <dbReference type="ChEBI" id="CHEBI:33384"/>
    </ligand>
</feature>
<comment type="catalytic activity">
    <reaction evidence="11 12">
        <text>tRNA(Ser) + L-serine + ATP = L-seryl-tRNA(Ser) + AMP + diphosphate + H(+)</text>
        <dbReference type="Rhea" id="RHEA:12292"/>
        <dbReference type="Rhea" id="RHEA-COMP:9669"/>
        <dbReference type="Rhea" id="RHEA-COMP:9703"/>
        <dbReference type="ChEBI" id="CHEBI:15378"/>
        <dbReference type="ChEBI" id="CHEBI:30616"/>
        <dbReference type="ChEBI" id="CHEBI:33019"/>
        <dbReference type="ChEBI" id="CHEBI:33384"/>
        <dbReference type="ChEBI" id="CHEBI:78442"/>
        <dbReference type="ChEBI" id="CHEBI:78533"/>
        <dbReference type="ChEBI" id="CHEBI:456215"/>
        <dbReference type="EC" id="6.1.1.11"/>
    </reaction>
</comment>
<feature type="domain" description="Aminoacyl-transfer RNA synthetases class-II family profile" evidence="14">
    <location>
        <begin position="173"/>
        <end position="427"/>
    </location>
</feature>
<evidence type="ECO:0000256" key="4">
    <source>
        <dbReference type="ARBA" id="ARBA00022490"/>
    </source>
</evidence>
<protein>
    <recommendedName>
        <fullName evidence="12">Serine--tRNA ligase</fullName>
        <ecNumber evidence="12">6.1.1.11</ecNumber>
    </recommendedName>
    <alternativeName>
        <fullName evidence="12">Seryl-tRNA synthetase</fullName>
        <shortName evidence="12">SerRS</shortName>
    </alternativeName>
    <alternativeName>
        <fullName evidence="12">Seryl-tRNA(Ser/Sec) synthetase</fullName>
    </alternativeName>
</protein>
<dbReference type="SUPFAM" id="SSF46589">
    <property type="entry name" value="tRNA-binding arm"/>
    <property type="match status" value="1"/>
</dbReference>
<feature type="binding site" evidence="12">
    <location>
        <begin position="246"/>
        <end position="248"/>
    </location>
    <ligand>
        <name>L-serine</name>
        <dbReference type="ChEBI" id="CHEBI:33384"/>
    </ligand>
</feature>
<dbReference type="Pfam" id="PF02403">
    <property type="entry name" value="Seryl_tRNA_N"/>
    <property type="match status" value="1"/>
</dbReference>
<comment type="domain">
    <text evidence="12">Consists of two distinct domains, a catalytic core and a N-terminal extension that is involved in tRNA binding.</text>
</comment>
<dbReference type="EMBL" id="BSOW01000017">
    <property type="protein sequence ID" value="GLR88095.1"/>
    <property type="molecule type" value="Genomic_DNA"/>
</dbReference>
<comment type="subcellular location">
    <subcellularLocation>
        <location evidence="1 12">Cytoplasm</location>
    </subcellularLocation>
</comment>
<dbReference type="InterPro" id="IPR045864">
    <property type="entry name" value="aa-tRNA-synth_II/BPL/LPL"/>
</dbReference>
<evidence type="ECO:0000256" key="7">
    <source>
        <dbReference type="ARBA" id="ARBA00022840"/>
    </source>
</evidence>
<dbReference type="CDD" id="cd00770">
    <property type="entry name" value="SerRS_core"/>
    <property type="match status" value="1"/>
</dbReference>
<organism evidence="15 16">
    <name type="scientific">Bradyrhizobium iriomotense</name>
    <dbReference type="NCBI Taxonomy" id="441950"/>
    <lineage>
        <taxon>Bacteria</taxon>
        <taxon>Pseudomonadati</taxon>
        <taxon>Pseudomonadota</taxon>
        <taxon>Alphaproteobacteria</taxon>
        <taxon>Hyphomicrobiales</taxon>
        <taxon>Nitrobacteraceae</taxon>
        <taxon>Bradyrhizobium</taxon>
    </lineage>
</organism>
<dbReference type="Pfam" id="PF00587">
    <property type="entry name" value="tRNA-synt_2b"/>
    <property type="match status" value="1"/>
</dbReference>
<evidence type="ECO:0000256" key="2">
    <source>
        <dbReference type="ARBA" id="ARBA00005045"/>
    </source>
</evidence>
<dbReference type="Gene3D" id="3.30.930.10">
    <property type="entry name" value="Bira Bifunctional Protein, Domain 2"/>
    <property type="match status" value="1"/>
</dbReference>
<dbReference type="InterPro" id="IPR006195">
    <property type="entry name" value="aa-tRNA-synth_II"/>
</dbReference>
<keyword evidence="16" id="KW-1185">Reference proteome</keyword>